<accession>A0A1N7JQU1</accession>
<dbReference type="InterPro" id="IPR027417">
    <property type="entry name" value="P-loop_NTPase"/>
</dbReference>
<dbReference type="InterPro" id="IPR052735">
    <property type="entry name" value="NAD_biosynth-regulator"/>
</dbReference>
<dbReference type="RefSeq" id="WP_076497653.1">
    <property type="nucleotide sequence ID" value="NZ_FTOP01000001.1"/>
</dbReference>
<evidence type="ECO:0000313" key="2">
    <source>
        <dbReference type="EMBL" id="SIS51700.1"/>
    </source>
</evidence>
<keyword evidence="2" id="KW-0808">Transferase</keyword>
<dbReference type="GO" id="GO:0016779">
    <property type="term" value="F:nucleotidyltransferase activity"/>
    <property type="evidence" value="ECO:0007669"/>
    <property type="project" value="UniProtKB-KW"/>
</dbReference>
<dbReference type="Pfam" id="PF13521">
    <property type="entry name" value="AAA_28"/>
    <property type="match status" value="1"/>
</dbReference>
<evidence type="ECO:0000313" key="3">
    <source>
        <dbReference type="Proteomes" id="UP000186026"/>
    </source>
</evidence>
<organism evidence="2 3">
    <name type="scientific">Belliella pelovolcani</name>
    <dbReference type="NCBI Taxonomy" id="529505"/>
    <lineage>
        <taxon>Bacteria</taxon>
        <taxon>Pseudomonadati</taxon>
        <taxon>Bacteroidota</taxon>
        <taxon>Cytophagia</taxon>
        <taxon>Cytophagales</taxon>
        <taxon>Cyclobacteriaceae</taxon>
        <taxon>Belliella</taxon>
    </lineage>
</organism>
<keyword evidence="2" id="KW-0548">Nucleotidyltransferase</keyword>
<dbReference type="Proteomes" id="UP000186026">
    <property type="component" value="Unassembled WGS sequence"/>
</dbReference>
<proteinExistence type="predicted"/>
<feature type="domain" description="NadR/Ttd14 AAA" evidence="1">
    <location>
        <begin position="5"/>
        <end position="161"/>
    </location>
</feature>
<dbReference type="AlphaFoldDB" id="A0A1N7JQU1"/>
<dbReference type="PANTHER" id="PTHR37512">
    <property type="entry name" value="TRIFUNCTIONAL NAD BIOSYNTHESIS/REGULATOR PROTEIN NADR"/>
    <property type="match status" value="1"/>
</dbReference>
<gene>
    <name evidence="2" type="ORF">SAMN05421761_101203</name>
</gene>
<name>A0A1N7JQU1_9BACT</name>
<dbReference type="OrthoDB" id="9151999at2"/>
<sequence>MPVKKIVVIGPESTGKSTLSQALAAAFDEPWVMEFARVYIERLERPYKYEDLLEIAKGQLREEDEKGKRAKRMLFIDTDLHVLKVWSEHKYGKTDPWILEQIAERKYDLYLLTDIDLPWEEDPQREHPQPEMRTYLFEQYHQLIKNTGIPYEIISGKYDQRFVQALQKVRALLDQNN</sequence>
<dbReference type="PANTHER" id="PTHR37512:SF1">
    <property type="entry name" value="NADR_TTD14 AAA DOMAIN-CONTAINING PROTEIN"/>
    <property type="match status" value="1"/>
</dbReference>
<dbReference type="EMBL" id="FTOP01000001">
    <property type="protein sequence ID" value="SIS51700.1"/>
    <property type="molecule type" value="Genomic_DNA"/>
</dbReference>
<dbReference type="CDD" id="cd02019">
    <property type="entry name" value="NK"/>
    <property type="match status" value="1"/>
</dbReference>
<keyword evidence="3" id="KW-1185">Reference proteome</keyword>
<reference evidence="3" key="1">
    <citation type="submission" date="2017-01" db="EMBL/GenBank/DDBJ databases">
        <authorList>
            <person name="Varghese N."/>
            <person name="Submissions S."/>
        </authorList>
    </citation>
    <scope>NUCLEOTIDE SEQUENCE [LARGE SCALE GENOMIC DNA]</scope>
    <source>
        <strain evidence="3">DSM 46698</strain>
    </source>
</reference>
<dbReference type="STRING" id="529505.SAMN05421761_101203"/>
<dbReference type="Gene3D" id="3.40.50.300">
    <property type="entry name" value="P-loop containing nucleotide triphosphate hydrolases"/>
    <property type="match status" value="1"/>
</dbReference>
<protein>
    <submittedName>
        <fullName evidence="2">Nicotinamide-nucleotide adenylyltransferase, NadR type</fullName>
    </submittedName>
</protein>
<evidence type="ECO:0000259" key="1">
    <source>
        <dbReference type="Pfam" id="PF13521"/>
    </source>
</evidence>
<dbReference type="SUPFAM" id="SSF52540">
    <property type="entry name" value="P-loop containing nucleoside triphosphate hydrolases"/>
    <property type="match status" value="1"/>
</dbReference>
<dbReference type="InterPro" id="IPR038727">
    <property type="entry name" value="NadR/Ttd14_AAA_dom"/>
</dbReference>